<evidence type="ECO:0000259" key="2">
    <source>
        <dbReference type="Pfam" id="PF00496"/>
    </source>
</evidence>
<reference evidence="3 4" key="1">
    <citation type="submission" date="2018-08" db="EMBL/GenBank/DDBJ databases">
        <title>Sequencing the genomes of 1000 actinobacteria strains.</title>
        <authorList>
            <person name="Klenk H.-P."/>
        </authorList>
    </citation>
    <scope>NUCLEOTIDE SEQUENCE [LARGE SCALE GENOMIC DNA]</scope>
    <source>
        <strain evidence="3 4">DSM 22891</strain>
    </source>
</reference>
<dbReference type="Gene3D" id="3.40.190.10">
    <property type="entry name" value="Periplasmic binding protein-like II"/>
    <property type="match status" value="1"/>
</dbReference>
<feature type="compositionally biased region" description="Polar residues" evidence="1">
    <location>
        <begin position="29"/>
        <end position="47"/>
    </location>
</feature>
<dbReference type="InterPro" id="IPR000914">
    <property type="entry name" value="SBP_5_dom"/>
</dbReference>
<dbReference type="GO" id="GO:1904680">
    <property type="term" value="F:peptide transmembrane transporter activity"/>
    <property type="evidence" value="ECO:0007669"/>
    <property type="project" value="TreeGrafter"/>
</dbReference>
<dbReference type="CDD" id="cd08500">
    <property type="entry name" value="PBP2_NikA_DppA_OppA_like_4"/>
    <property type="match status" value="1"/>
</dbReference>
<dbReference type="InterPro" id="IPR039424">
    <property type="entry name" value="SBP_5"/>
</dbReference>
<dbReference type="GO" id="GO:0015833">
    <property type="term" value="P:peptide transport"/>
    <property type="evidence" value="ECO:0007669"/>
    <property type="project" value="TreeGrafter"/>
</dbReference>
<dbReference type="SUPFAM" id="SSF53850">
    <property type="entry name" value="Periplasmic binding protein-like II"/>
    <property type="match status" value="1"/>
</dbReference>
<comment type="caution">
    <text evidence="3">The sequence shown here is derived from an EMBL/GenBank/DDBJ whole genome shotgun (WGS) entry which is preliminary data.</text>
</comment>
<dbReference type="RefSeq" id="WP_115850382.1">
    <property type="nucleotide sequence ID" value="NZ_QTUC01000001.1"/>
</dbReference>
<dbReference type="Gene3D" id="3.10.105.10">
    <property type="entry name" value="Dipeptide-binding Protein, Domain 3"/>
    <property type="match status" value="1"/>
</dbReference>
<dbReference type="InterPro" id="IPR006311">
    <property type="entry name" value="TAT_signal"/>
</dbReference>
<keyword evidence="4" id="KW-1185">Reference proteome</keyword>
<feature type="domain" description="Solute-binding protein family 5" evidence="2">
    <location>
        <begin position="138"/>
        <end position="536"/>
    </location>
</feature>
<dbReference type="PROSITE" id="PS51318">
    <property type="entry name" value="TAT"/>
    <property type="match status" value="1"/>
</dbReference>
<proteinExistence type="predicted"/>
<gene>
    <name evidence="3" type="ORF">DFJ64_2245</name>
</gene>
<sequence length="706" mass="80007">MAENTALDRRTFLYGAAATAALTMLAACSSDSGSGGQAPSQQAPTTEAETKGSETDPLPRPSSFQEAPSLAAQVEAGELPPVEERLPENPYVVPHRWWKPGKYGGNLVVPSSSSNDPAIKEYMYGHSLLRFLNDSRDIGPGLVESWESNEDATEWTLHFRKGLKWSDGHPWSTEDIMFWWEDMVLNEEHTELPPDEARSGKGTLMTMKAIDEVTLVLTFDAPAPLTDVRLAGYVNRGNGATWMEPKHYLKQFHPKYNPNVSKDWATADGEFEAKRDFSQNPECPTMTGWRLKSYQEGRQAVWERNPYYWCVDREGRQLPYIDTLTIRVVDDPEVVRLQIQEGKLDYVHGPFVGLGLGDISGFKRTEERSGMRVLLWDGGSGTGSMFFFNYDYKDARMRELFREPKFRQALSLAVNRADIQKQVYFTTGEPTTGTLSPKSIEYHVNDEGKEMYRRWRDAYVGPDPERAKALLDEIGVREGPDGKRRHPDGGDLTIRLDYPATAGAGDRTKNEHLKRDWEAIGLKVTLNPVPPESHNSQWAAGLIATQTAWEVSNAHNHLAQPAWLVPIEPQRWAPLHGQFYSLRGTPQEKEQLDLDPYERTPPRVEPDPDGPIAALWKLYDQSKVEPDEMKRHQLVWEMIKIHIEHGPFFMGTVGNTPQLVLAHRDLRNVPTREQLASGGLVNPWQHPTPAVYDPEIYFWENPEEHS</sequence>
<dbReference type="EMBL" id="QTUC01000001">
    <property type="protein sequence ID" value="REF36813.1"/>
    <property type="molecule type" value="Genomic_DNA"/>
</dbReference>
<organism evidence="3 4">
    <name type="scientific">Thermasporomyces composti</name>
    <dbReference type="NCBI Taxonomy" id="696763"/>
    <lineage>
        <taxon>Bacteria</taxon>
        <taxon>Bacillati</taxon>
        <taxon>Actinomycetota</taxon>
        <taxon>Actinomycetes</taxon>
        <taxon>Propionibacteriales</taxon>
        <taxon>Nocardioidaceae</taxon>
        <taxon>Thermasporomyces</taxon>
    </lineage>
</organism>
<evidence type="ECO:0000256" key="1">
    <source>
        <dbReference type="SAM" id="MobiDB-lite"/>
    </source>
</evidence>
<accession>A0A3D9V7Y1</accession>
<protein>
    <submittedName>
        <fullName evidence="3">Peptide/nickel transport system substrate-binding protein</fullName>
    </submittedName>
</protein>
<feature type="region of interest" description="Disordered" evidence="1">
    <location>
        <begin position="28"/>
        <end position="64"/>
    </location>
</feature>
<dbReference type="PANTHER" id="PTHR30290">
    <property type="entry name" value="PERIPLASMIC BINDING COMPONENT OF ABC TRANSPORTER"/>
    <property type="match status" value="1"/>
</dbReference>
<evidence type="ECO:0000313" key="4">
    <source>
        <dbReference type="Proteomes" id="UP000256485"/>
    </source>
</evidence>
<dbReference type="OrthoDB" id="3795999at2"/>
<dbReference type="Pfam" id="PF00496">
    <property type="entry name" value="SBP_bac_5"/>
    <property type="match status" value="1"/>
</dbReference>
<evidence type="ECO:0000313" key="3">
    <source>
        <dbReference type="EMBL" id="REF36813.1"/>
    </source>
</evidence>
<name>A0A3D9V7Y1_THECX</name>
<dbReference type="AlphaFoldDB" id="A0A3D9V7Y1"/>
<dbReference type="Proteomes" id="UP000256485">
    <property type="component" value="Unassembled WGS sequence"/>
</dbReference>
<dbReference type="PANTHER" id="PTHR30290:SF62">
    <property type="entry name" value="OLIGOPEPTIDE ABC TRANSPORTER, PERIPLASMIC OLIGOPEPTIDE-BINDING PROTEIN"/>
    <property type="match status" value="1"/>
</dbReference>